<dbReference type="InterPro" id="IPR052929">
    <property type="entry name" value="RNase_H-like_EbsB-rel"/>
</dbReference>
<dbReference type="HOGENOM" id="CLU_1613736_0_0_1"/>
<protein>
    <recommendedName>
        <fullName evidence="1">RNase H type-1 domain-containing protein</fullName>
    </recommendedName>
</protein>
<reference evidence="4" key="3">
    <citation type="submission" date="2018-02" db="UniProtKB">
        <authorList>
            <consortium name="EnsemblPlants"/>
        </authorList>
    </citation>
    <scope>IDENTIFICATION</scope>
    <source>
        <strain evidence="4">Williams 82</strain>
    </source>
</reference>
<dbReference type="CDD" id="cd06222">
    <property type="entry name" value="RNase_H_like"/>
    <property type="match status" value="1"/>
</dbReference>
<dbReference type="AlphaFoldDB" id="C6T4Y0"/>
<gene>
    <name evidence="4" type="primary">LOC100527633</name>
    <name evidence="3" type="ORF">GLYMA_18G106200</name>
</gene>
<dbReference type="Gramene" id="KRG98906">
    <property type="protein sequence ID" value="KRG98906"/>
    <property type="gene ID" value="GLYMA_18G106200"/>
</dbReference>
<dbReference type="GO" id="GO:0004523">
    <property type="term" value="F:RNA-DNA hybrid ribonuclease activity"/>
    <property type="evidence" value="ECO:0007669"/>
    <property type="project" value="InterPro"/>
</dbReference>
<dbReference type="KEGG" id="gmx:100527633"/>
<reference evidence="3 4" key="2">
    <citation type="journal article" date="2010" name="Nature">
        <title>Genome sequence of the palaeopolyploid soybean.</title>
        <authorList>
            <person name="Schmutz J."/>
            <person name="Cannon S.B."/>
            <person name="Schlueter J."/>
            <person name="Ma J."/>
            <person name="Mitros T."/>
            <person name="Nelson W."/>
            <person name="Hyten D.L."/>
            <person name="Song Q."/>
            <person name="Thelen J.J."/>
            <person name="Cheng J."/>
            <person name="Xu D."/>
            <person name="Hellsten U."/>
            <person name="May G.D."/>
            <person name="Yu Y."/>
            <person name="Sakurai T."/>
            <person name="Umezawa T."/>
            <person name="Bhattacharyya M.K."/>
            <person name="Sandhu D."/>
            <person name="Valliyodan B."/>
            <person name="Lindquist E."/>
            <person name="Peto M."/>
            <person name="Grant D."/>
            <person name="Shu S."/>
            <person name="Goodstein D."/>
            <person name="Barry K."/>
            <person name="Futrell-Griggs M."/>
            <person name="Abernathy B."/>
            <person name="Du J."/>
            <person name="Tian Z."/>
            <person name="Zhu L."/>
            <person name="Gill N."/>
            <person name="Joshi T."/>
            <person name="Libault M."/>
            <person name="Sethuraman A."/>
            <person name="Zhang X.-C."/>
            <person name="Shinozaki K."/>
            <person name="Nguyen H.T."/>
            <person name="Wing R.A."/>
            <person name="Cregan P."/>
            <person name="Specht J."/>
            <person name="Grimwood J."/>
            <person name="Rokhsar D."/>
            <person name="Stacey G."/>
            <person name="Shoemaker R.C."/>
            <person name="Jackson S.A."/>
        </authorList>
    </citation>
    <scope>NUCLEOTIDE SEQUENCE [LARGE SCALE GENOMIC DNA]</scope>
    <source>
        <strain evidence="4">cv. Williams 82</strain>
        <tissue evidence="3">Callus</tissue>
    </source>
</reference>
<sequence>MQWKASKHCYFISYLPLKRISKSNWQSSYGRSGLEEIRKFLKLWKSHIISLSNSSQLLVEWKHERKRNSVNTPSPQSQAHAIWIPPTSGSLKLNVDAAIFLSISCFGAGMCIRDENGRFLQARTQWNYGEPSPLEAEAWALLQGINWIHELVTKMLRLKLIVSPL</sequence>
<evidence type="ECO:0000313" key="2">
    <source>
        <dbReference type="EMBL" id="ACU16762.1"/>
    </source>
</evidence>
<dbReference type="InterPro" id="IPR002156">
    <property type="entry name" value="RNaseH_domain"/>
</dbReference>
<evidence type="ECO:0000313" key="5">
    <source>
        <dbReference type="Proteomes" id="UP000008827"/>
    </source>
</evidence>
<feature type="domain" description="RNase H type-1" evidence="1">
    <location>
        <begin position="107"/>
        <end position="152"/>
    </location>
</feature>
<proteinExistence type="evidence at transcript level"/>
<name>C6T4Y0_SOYBN</name>
<reference evidence="2" key="1">
    <citation type="submission" date="2009-08" db="EMBL/GenBank/DDBJ databases">
        <authorList>
            <person name="Cheung F."/>
            <person name="Xiao Y."/>
            <person name="Chan A."/>
            <person name="Moskal W."/>
            <person name="Town C.D."/>
        </authorList>
    </citation>
    <scope>NUCLEOTIDE SEQUENCE</scope>
</reference>
<dbReference type="EMBL" id="BT092491">
    <property type="protein sequence ID" value="ACU16762.1"/>
    <property type="molecule type" value="mRNA"/>
</dbReference>
<reference evidence="3" key="4">
    <citation type="submission" date="2018-07" db="EMBL/GenBank/DDBJ databases">
        <title>WGS assembly of Glycine max.</title>
        <authorList>
            <person name="Schmutz J."/>
            <person name="Cannon S."/>
            <person name="Schlueter J."/>
            <person name="Ma J."/>
            <person name="Mitros T."/>
            <person name="Nelson W."/>
            <person name="Hyten D."/>
            <person name="Song Q."/>
            <person name="Thelen J."/>
            <person name="Cheng J."/>
            <person name="Xu D."/>
            <person name="Hellsten U."/>
            <person name="May G."/>
            <person name="Yu Y."/>
            <person name="Sakurai T."/>
            <person name="Umezawa T."/>
            <person name="Bhattacharyya M."/>
            <person name="Sandhu D."/>
            <person name="Valliyodan B."/>
            <person name="Lindquist E."/>
            <person name="Peto M."/>
            <person name="Grant D."/>
            <person name="Shu S."/>
            <person name="Goodstein D."/>
            <person name="Barry K."/>
            <person name="Futrell-Griggs M."/>
            <person name="Abernathy B."/>
            <person name="Du J."/>
            <person name="Tian Z."/>
            <person name="Zhu L."/>
            <person name="Gill N."/>
            <person name="Joshi T."/>
            <person name="Libault M."/>
            <person name="Sethuraman A."/>
            <person name="Zhang X."/>
            <person name="Shinozaki K."/>
            <person name="Nguyen H."/>
            <person name="Wing R."/>
            <person name="Cregan P."/>
            <person name="Specht J."/>
            <person name="Grimwood J."/>
            <person name="Rokhsar D."/>
            <person name="Stacey G."/>
            <person name="Shoemaker R."/>
            <person name="Jackson S."/>
        </authorList>
    </citation>
    <scope>NUCLEOTIDE SEQUENCE</scope>
    <source>
        <tissue evidence="3">Callus</tissue>
    </source>
</reference>
<dbReference type="PANTHER" id="PTHR47074">
    <property type="entry name" value="BNAC02G40300D PROTEIN"/>
    <property type="match status" value="1"/>
</dbReference>
<dbReference type="RefSeq" id="NP_001235218.1">
    <property type="nucleotide sequence ID" value="NM_001248289.1"/>
</dbReference>
<dbReference type="PaxDb" id="3847-GLYMA18G12646.1"/>
<evidence type="ECO:0000313" key="4">
    <source>
        <dbReference type="EnsemblPlants" id="KRG98906"/>
    </source>
</evidence>
<keyword evidence="5" id="KW-1185">Reference proteome</keyword>
<dbReference type="InterPro" id="IPR044730">
    <property type="entry name" value="RNase_H-like_dom_plant"/>
</dbReference>
<dbReference type="PANTHER" id="PTHR47074:SF48">
    <property type="entry name" value="POLYNUCLEOTIDYL TRANSFERASE, RIBONUCLEASE H-LIKE SUPERFAMILY PROTEIN"/>
    <property type="match status" value="1"/>
</dbReference>
<dbReference type="EMBL" id="CM000851">
    <property type="protein sequence ID" value="KRG98906.1"/>
    <property type="molecule type" value="Genomic_DNA"/>
</dbReference>
<accession>C6T4Y0</accession>
<dbReference type="Proteomes" id="UP000008827">
    <property type="component" value="Chromosome 18"/>
</dbReference>
<dbReference type="SMR" id="C6T4Y0"/>
<dbReference type="GO" id="GO:0003676">
    <property type="term" value="F:nucleic acid binding"/>
    <property type="evidence" value="ECO:0007669"/>
    <property type="project" value="InterPro"/>
</dbReference>
<evidence type="ECO:0000259" key="1">
    <source>
        <dbReference type="Pfam" id="PF13456"/>
    </source>
</evidence>
<dbReference type="OMA" id="INWIHEL"/>
<dbReference type="OrthoDB" id="1434060at2759"/>
<dbReference type="EnsemblPlants" id="KRG98906">
    <property type="protein sequence ID" value="KRG98906"/>
    <property type="gene ID" value="GLYMA_18G106200"/>
</dbReference>
<dbReference type="Pfam" id="PF13456">
    <property type="entry name" value="RVT_3"/>
    <property type="match status" value="1"/>
</dbReference>
<evidence type="ECO:0000313" key="3">
    <source>
        <dbReference type="EMBL" id="KRG98906.1"/>
    </source>
</evidence>
<organism evidence="2">
    <name type="scientific">Glycine max</name>
    <name type="common">Soybean</name>
    <name type="synonym">Glycine hispida</name>
    <dbReference type="NCBI Taxonomy" id="3847"/>
    <lineage>
        <taxon>Eukaryota</taxon>
        <taxon>Viridiplantae</taxon>
        <taxon>Streptophyta</taxon>
        <taxon>Embryophyta</taxon>
        <taxon>Tracheophyta</taxon>
        <taxon>Spermatophyta</taxon>
        <taxon>Magnoliopsida</taxon>
        <taxon>eudicotyledons</taxon>
        <taxon>Gunneridae</taxon>
        <taxon>Pentapetalae</taxon>
        <taxon>rosids</taxon>
        <taxon>fabids</taxon>
        <taxon>Fabales</taxon>
        <taxon>Fabaceae</taxon>
        <taxon>Papilionoideae</taxon>
        <taxon>50 kb inversion clade</taxon>
        <taxon>NPAAA clade</taxon>
        <taxon>indigoferoid/millettioid clade</taxon>
        <taxon>Phaseoleae</taxon>
        <taxon>Glycine</taxon>
        <taxon>Glycine subgen. Soja</taxon>
    </lineage>
</organism>
<dbReference type="GeneID" id="100527633"/>